<accession>A0ABN7J1V6</accession>
<keyword evidence="5" id="KW-0560">Oxidoreductase</keyword>
<dbReference type="Pfam" id="PF00732">
    <property type="entry name" value="GMC_oxred_N"/>
    <property type="match status" value="1"/>
</dbReference>
<dbReference type="SUPFAM" id="SSF54373">
    <property type="entry name" value="FAD-linked reductases, C-terminal domain"/>
    <property type="match status" value="1"/>
</dbReference>
<feature type="region of interest" description="Disordered" evidence="6">
    <location>
        <begin position="494"/>
        <end position="513"/>
    </location>
</feature>
<evidence type="ECO:0000256" key="1">
    <source>
        <dbReference type="ARBA" id="ARBA00001974"/>
    </source>
</evidence>
<dbReference type="Proteomes" id="UP000836402">
    <property type="component" value="Unassembled WGS sequence"/>
</dbReference>
<comment type="cofactor">
    <cofactor evidence="1">
        <name>FAD</name>
        <dbReference type="ChEBI" id="CHEBI:57692"/>
    </cofactor>
</comment>
<dbReference type="SUPFAM" id="SSF51430">
    <property type="entry name" value="NAD(P)-linked oxidoreductase"/>
    <property type="match status" value="1"/>
</dbReference>
<dbReference type="InterPro" id="IPR036812">
    <property type="entry name" value="NAD(P)_OxRdtase_dom_sf"/>
</dbReference>
<evidence type="ECO:0000313" key="10">
    <source>
        <dbReference type="EMBL" id="CAD6946841.1"/>
    </source>
</evidence>
<gene>
    <name evidence="10" type="ORF">JKIAZH3_G9715</name>
</gene>
<dbReference type="InterPro" id="IPR027424">
    <property type="entry name" value="Glucose_Oxidase_domain_2"/>
</dbReference>
<evidence type="ECO:0000259" key="7">
    <source>
        <dbReference type="Pfam" id="PF00248"/>
    </source>
</evidence>
<dbReference type="Pfam" id="PF00248">
    <property type="entry name" value="Aldo_ket_red"/>
    <property type="match status" value="1"/>
</dbReference>
<dbReference type="InterPro" id="IPR036188">
    <property type="entry name" value="FAD/NAD-bd_sf"/>
</dbReference>
<proteinExistence type="inferred from homology"/>
<dbReference type="Gene3D" id="3.20.20.100">
    <property type="entry name" value="NADP-dependent oxidoreductase domain"/>
    <property type="match status" value="1"/>
</dbReference>
<dbReference type="InterPro" id="IPR007867">
    <property type="entry name" value="GMC_OxRtase_C"/>
</dbReference>
<dbReference type="PANTHER" id="PTHR11552">
    <property type="entry name" value="GLUCOSE-METHANOL-CHOLINE GMC OXIDOREDUCTASE"/>
    <property type="match status" value="1"/>
</dbReference>
<organism evidence="10 11">
    <name type="scientific">Tilletia caries</name>
    <name type="common">wheat bunt fungus</name>
    <dbReference type="NCBI Taxonomy" id="13290"/>
    <lineage>
        <taxon>Eukaryota</taxon>
        <taxon>Fungi</taxon>
        <taxon>Dikarya</taxon>
        <taxon>Basidiomycota</taxon>
        <taxon>Ustilaginomycotina</taxon>
        <taxon>Exobasidiomycetes</taxon>
        <taxon>Tilletiales</taxon>
        <taxon>Tilletiaceae</taxon>
        <taxon>Tilletia</taxon>
    </lineage>
</organism>
<feature type="domain" description="Glucose-methanol-choline oxidoreductase C-terminal" evidence="9">
    <location>
        <begin position="784"/>
        <end position="936"/>
    </location>
</feature>
<sequence>MSVQVGPYSISPIGLGLMSLTWRSISDFVPDDEAFKLIKTAIEKASPSRVLLNTGAFYGPKEDAYANIKILRRFFAAYPEYKDNVVVNVKGGAVMSEFIEKGFAGGGFRASSTVENLREDLLAIRKELGSDDGGIDVHVYEPARRDMNISVEEIIKNLHTLQKEGLFQHIALSEVGADTINTAAKTAKELGTEIVSVEVEYSPFFTEIEDNGVLQACKTHQIPILAYSPLGRGFLGGQLKSRSDLVSNDPRLHQEQFSEKNFPNNIKVAETFSQLAASLNPPVTPAQLALAWLVRQGGEGAAVIAVLPSHATPLTSANLMKRASVVTTDPSIATSRTYDYIVVGGGLAGLVVANRLSENKNIHVLVIESGADTRNDDRIASLDAYDSVFQASSTDINWRFTTTNGKTIYAGRGLGGSTSINGGAITRGDVVQLDNIGKLGNSGWDYSSLLTSMKKAERFLTPNAGQVHAGARYNASAHGMDGYLTIRFGEVPRSSRRDLHSNSSSSSSDAEQDARLERRFYTGPYQHSFVQSIKTALGVELIDDLSAGQTNGIAYTPNSMLPGGGNLRSSSATAYLTPIENKRPNLVVLTTWRGWKTTWSSNAAGTTPTATGVVIQQSSGGQTYDVEASREIIVAAGAIRSPVFLEHSGIGDPNILRKIDVPVKVDLPGVGRNLNEQTQSVLGGTPKNGVSFGGVGPSNLIAQPNMRQLFSNASAVRSYIESNYQRWARDAVSAGAAVSSEGLIAQWRLQTSALFDSNVGAVEMFVDSGYPNHGFGVLMWPLLPYSRGSVHASSASTFSNPILDPRYFTVPVDMGMQVAGCRGVRRVLQTRPVADLFAAAAAGGGGEEVPGFEVAKGGVPDGSDHGAYAAWQKWISDNYGSVSHPIGTCALAPRSMGGVVDPTFKVYDTANIRVVDASTLPQQISAHLSSTLYGIAERAADAIKASQ</sequence>
<dbReference type="InterPro" id="IPR023210">
    <property type="entry name" value="NADP_OxRdtase_dom"/>
</dbReference>
<feature type="domain" description="NADP-dependent oxidoreductase" evidence="7">
    <location>
        <begin position="12"/>
        <end position="309"/>
    </location>
</feature>
<dbReference type="Gene3D" id="4.10.450.10">
    <property type="entry name" value="Glucose Oxidase, domain 2"/>
    <property type="match status" value="1"/>
</dbReference>
<dbReference type="CDD" id="cd19077">
    <property type="entry name" value="AKR_AKR8A1-2"/>
    <property type="match status" value="1"/>
</dbReference>
<feature type="domain" description="Glucose-methanol-choline oxidoreductase N-terminal" evidence="8">
    <location>
        <begin position="338"/>
        <end position="677"/>
    </location>
</feature>
<evidence type="ECO:0008006" key="12">
    <source>
        <dbReference type="Google" id="ProtNLM"/>
    </source>
</evidence>
<evidence type="ECO:0000256" key="5">
    <source>
        <dbReference type="ARBA" id="ARBA00023002"/>
    </source>
</evidence>
<name>A0ABN7J1V6_9BASI</name>
<keyword evidence="11" id="KW-1185">Reference proteome</keyword>
<dbReference type="Pfam" id="PF05199">
    <property type="entry name" value="GMC_oxred_C"/>
    <property type="match status" value="1"/>
</dbReference>
<dbReference type="InterPro" id="IPR012132">
    <property type="entry name" value="GMC_OxRdtase"/>
</dbReference>
<dbReference type="SUPFAM" id="SSF51905">
    <property type="entry name" value="FAD/NAD(P)-binding domain"/>
    <property type="match status" value="1"/>
</dbReference>
<evidence type="ECO:0000259" key="8">
    <source>
        <dbReference type="Pfam" id="PF00732"/>
    </source>
</evidence>
<comment type="similarity">
    <text evidence="2">Belongs to the GMC oxidoreductase family.</text>
</comment>
<keyword evidence="4" id="KW-0274">FAD</keyword>
<reference evidence="10" key="1">
    <citation type="submission" date="2020-10" db="EMBL/GenBank/DDBJ databases">
        <authorList>
            <person name="Sedaghatjoo S."/>
        </authorList>
    </citation>
    <scope>NUCLEOTIDE SEQUENCE</scope>
    <source>
        <strain evidence="10">AZH3</strain>
    </source>
</reference>
<dbReference type="InterPro" id="IPR000172">
    <property type="entry name" value="GMC_OxRdtase_N"/>
</dbReference>
<keyword evidence="3" id="KW-0285">Flavoprotein</keyword>
<protein>
    <recommendedName>
        <fullName evidence="12">Glucose-methanol-choline oxidoreductase N-terminal domain-containing protein</fullName>
    </recommendedName>
</protein>
<dbReference type="Gene3D" id="3.50.50.60">
    <property type="entry name" value="FAD/NAD(P)-binding domain"/>
    <property type="match status" value="1"/>
</dbReference>
<dbReference type="PANTHER" id="PTHR11552:SF201">
    <property type="entry name" value="GLUCOSE-METHANOL-CHOLINE OXIDOREDUCTASE N-TERMINAL DOMAIN-CONTAINING PROTEIN"/>
    <property type="match status" value="1"/>
</dbReference>
<evidence type="ECO:0000256" key="6">
    <source>
        <dbReference type="SAM" id="MobiDB-lite"/>
    </source>
</evidence>
<dbReference type="EMBL" id="CAJHJG010005006">
    <property type="protein sequence ID" value="CAD6946841.1"/>
    <property type="molecule type" value="Genomic_DNA"/>
</dbReference>
<evidence type="ECO:0000256" key="2">
    <source>
        <dbReference type="ARBA" id="ARBA00010790"/>
    </source>
</evidence>
<evidence type="ECO:0000256" key="4">
    <source>
        <dbReference type="ARBA" id="ARBA00022827"/>
    </source>
</evidence>
<comment type="caution">
    <text evidence="10">The sequence shown here is derived from an EMBL/GenBank/DDBJ whole genome shotgun (WGS) entry which is preliminary data.</text>
</comment>
<dbReference type="Gene3D" id="3.30.560.10">
    <property type="entry name" value="Glucose Oxidase, domain 3"/>
    <property type="match status" value="1"/>
</dbReference>
<evidence type="ECO:0000256" key="3">
    <source>
        <dbReference type="ARBA" id="ARBA00022630"/>
    </source>
</evidence>
<evidence type="ECO:0000259" key="9">
    <source>
        <dbReference type="Pfam" id="PF05199"/>
    </source>
</evidence>
<evidence type="ECO:0000313" key="11">
    <source>
        <dbReference type="Proteomes" id="UP000836402"/>
    </source>
</evidence>